<feature type="compositionally biased region" description="Polar residues" evidence="5">
    <location>
        <begin position="281"/>
        <end position="290"/>
    </location>
</feature>
<dbReference type="PANTHER" id="PTHR21312">
    <property type="entry name" value="SERINE PROTEASE INHIBITOR"/>
    <property type="match status" value="1"/>
</dbReference>
<reference evidence="6" key="2">
    <citation type="submission" date="2025-08" db="UniProtKB">
        <authorList>
            <consortium name="Ensembl"/>
        </authorList>
    </citation>
    <scope>IDENTIFICATION</scope>
    <source>
        <strain evidence="6">Boxer</strain>
    </source>
</reference>
<reference evidence="6" key="3">
    <citation type="submission" date="2025-09" db="UniProtKB">
        <authorList>
            <consortium name="Ensembl"/>
        </authorList>
    </citation>
    <scope>IDENTIFICATION</scope>
    <source>
        <strain evidence="6">Boxer</strain>
    </source>
</reference>
<evidence type="ECO:0000256" key="5">
    <source>
        <dbReference type="SAM" id="MobiDB-lite"/>
    </source>
</evidence>
<dbReference type="SUPFAM" id="SSF100895">
    <property type="entry name" value="Kazal-type serine protease inhibitors"/>
    <property type="match status" value="1"/>
</dbReference>
<dbReference type="InterPro" id="IPR002350">
    <property type="entry name" value="Kazal_dom"/>
</dbReference>
<dbReference type="Pfam" id="PF00050">
    <property type="entry name" value="Kazal_1"/>
    <property type="match status" value="1"/>
</dbReference>
<keyword evidence="2" id="KW-0964">Secreted</keyword>
<dbReference type="GO" id="GO:0005576">
    <property type="term" value="C:extracellular region"/>
    <property type="evidence" value="ECO:0007669"/>
    <property type="project" value="UniProtKB-SubCell"/>
</dbReference>
<evidence type="ECO:0000313" key="7">
    <source>
        <dbReference type="Proteomes" id="UP000805418"/>
    </source>
</evidence>
<dbReference type="Ensembl" id="ENSCAFT00845045444.1">
    <property type="protein sequence ID" value="ENSCAFP00845035644.1"/>
    <property type="gene ID" value="ENSCAFG00845025759.1"/>
</dbReference>
<evidence type="ECO:0000256" key="4">
    <source>
        <dbReference type="ARBA" id="ARBA00023157"/>
    </source>
</evidence>
<protein>
    <submittedName>
        <fullName evidence="6">MARCO like</fullName>
    </submittedName>
</protein>
<feature type="compositionally biased region" description="Low complexity" evidence="5">
    <location>
        <begin position="215"/>
        <end position="225"/>
    </location>
</feature>
<dbReference type="OrthoDB" id="126772at2759"/>
<dbReference type="CDD" id="cd00104">
    <property type="entry name" value="KAZAL_FS"/>
    <property type="match status" value="1"/>
</dbReference>
<dbReference type="Proteomes" id="UP000805418">
    <property type="component" value="Chromosome 2"/>
</dbReference>
<organism evidence="6 7">
    <name type="scientific">Canis lupus familiaris</name>
    <name type="common">Dog</name>
    <name type="synonym">Canis familiaris</name>
    <dbReference type="NCBI Taxonomy" id="9615"/>
    <lineage>
        <taxon>Eukaryota</taxon>
        <taxon>Metazoa</taxon>
        <taxon>Chordata</taxon>
        <taxon>Craniata</taxon>
        <taxon>Vertebrata</taxon>
        <taxon>Euteleostomi</taxon>
        <taxon>Mammalia</taxon>
        <taxon>Eutheria</taxon>
        <taxon>Laurasiatheria</taxon>
        <taxon>Carnivora</taxon>
        <taxon>Caniformia</taxon>
        <taxon>Canidae</taxon>
        <taxon>Canis</taxon>
    </lineage>
</organism>
<feature type="compositionally biased region" description="Low complexity" evidence="5">
    <location>
        <begin position="233"/>
        <end position="259"/>
    </location>
</feature>
<dbReference type="PROSITE" id="PS51465">
    <property type="entry name" value="KAZAL_2"/>
    <property type="match status" value="1"/>
</dbReference>
<keyword evidence="4" id="KW-1015">Disulfide bond</keyword>
<accession>A0A8I3PRY3</accession>
<name>A0A8I3PRY3_CANLF</name>
<dbReference type="GO" id="GO:0030414">
    <property type="term" value="F:peptidase inhibitor activity"/>
    <property type="evidence" value="ECO:0007669"/>
    <property type="project" value="UniProtKB-KW"/>
</dbReference>
<proteinExistence type="predicted"/>
<feature type="compositionally biased region" description="Polar residues" evidence="5">
    <location>
        <begin position="297"/>
        <end position="306"/>
    </location>
</feature>
<keyword evidence="3" id="KW-0646">Protease inhibitor</keyword>
<feature type="compositionally biased region" description="Polar residues" evidence="5">
    <location>
        <begin position="146"/>
        <end position="174"/>
    </location>
</feature>
<evidence type="ECO:0000256" key="3">
    <source>
        <dbReference type="ARBA" id="ARBA00022690"/>
    </source>
</evidence>
<evidence type="ECO:0000256" key="1">
    <source>
        <dbReference type="ARBA" id="ARBA00004613"/>
    </source>
</evidence>
<dbReference type="SMART" id="SM00280">
    <property type="entry name" value="KAZAL"/>
    <property type="match status" value="1"/>
</dbReference>
<reference evidence="6" key="1">
    <citation type="submission" date="2020-03" db="EMBL/GenBank/DDBJ databases">
        <title>Long-read based genome assembly of a Labrador retriever dog.</title>
        <authorList>
            <person name="Eory L."/>
            <person name="Zhang W."/>
            <person name="Schoenebeck J."/>
        </authorList>
    </citation>
    <scope>NUCLEOTIDE SEQUENCE [LARGE SCALE GENOMIC DNA]</scope>
    <source>
        <strain evidence="6">Labrador retriever</strain>
    </source>
</reference>
<evidence type="ECO:0000313" key="6">
    <source>
        <dbReference type="Ensembl" id="ENSCAFP00845035644.1"/>
    </source>
</evidence>
<evidence type="ECO:0000256" key="2">
    <source>
        <dbReference type="ARBA" id="ARBA00022525"/>
    </source>
</evidence>
<dbReference type="GeneTree" id="ENSGT00740000116871"/>
<dbReference type="PANTHER" id="PTHR21312:SF28">
    <property type="entry name" value="OVOINHIBITOR-RELATED"/>
    <property type="match status" value="1"/>
</dbReference>
<keyword evidence="7" id="KW-1185">Reference proteome</keyword>
<feature type="region of interest" description="Disordered" evidence="5">
    <location>
        <begin position="79"/>
        <end position="306"/>
    </location>
</feature>
<gene>
    <name evidence="6" type="primary">MARCOL</name>
</gene>
<feature type="compositionally biased region" description="Polar residues" evidence="5">
    <location>
        <begin position="98"/>
        <end position="126"/>
    </location>
</feature>
<feature type="compositionally biased region" description="Low complexity" evidence="5">
    <location>
        <begin position="188"/>
        <end position="207"/>
    </location>
</feature>
<dbReference type="InterPro" id="IPR036058">
    <property type="entry name" value="Kazal_dom_sf"/>
</dbReference>
<feature type="compositionally biased region" description="Polar residues" evidence="5">
    <location>
        <begin position="261"/>
        <end position="272"/>
    </location>
</feature>
<comment type="subcellular location">
    <subcellularLocation>
        <location evidence="1">Secreted</location>
    </subcellularLocation>
</comment>
<dbReference type="AlphaFoldDB" id="A0A8I3PRY3"/>
<sequence>MGISVWIYKLARKHLLKSYPSLHPTSKSETTESDMKASIFLPFVFAAMFSVTSTQTWKSSVFKPQEGPEPAFILERKNEANHQREQQASNQQGGGNTEGKQVTFSLQGRPEYSNQPGKQGNFNQQERPGVLNQPGSLQENSRDCNQKGNAEASNKQGRPGSSSQQRDPGPSSQKMKPGSSGQPGGSGSSSQGWHPGSSSQQGKPGSSGQQGGSGSSSQQGKPGSSGQQGGSGSSSQQGKPVSSSQQGGSMSSRQQGRPGWYSQQGKSRSFYNQEERKTVGNPLSASITDIQTDKTSSKNPTGHTKCQSIYKPVCGSDGKTYGNRCVFNEAKRMSNGKLSLNYEGKC</sequence>
<dbReference type="Gene3D" id="3.30.60.30">
    <property type="match status" value="1"/>
</dbReference>